<sequence>MDRQIITVPRELMRVMNSSWDIDWRGQSMGETTGGMNRTVFNAFPRWIGAPSLYLRRETILSWRALKLAAQGQVNIYRLSMIDPIGFDFQGAVWGAGIGAEGIPFDEGVTFDEGVGFDFQPTCTAVNGAAAGATQLRVNITPAGIVPRVGQIMGHGDWPFAVVAVSMVSAGVYDLRVQMPLRAAIAAGDMILHEGVGLFEVAEAGGGDLTYEFKHEARPVFQFREVLTR</sequence>
<evidence type="ECO:0000313" key="2">
    <source>
        <dbReference type="Proteomes" id="UP001595973"/>
    </source>
</evidence>
<name>A0ABV9KG46_9RHOB</name>
<dbReference type="EMBL" id="JBHSGI010000007">
    <property type="protein sequence ID" value="MFC4668930.1"/>
    <property type="molecule type" value="Genomic_DNA"/>
</dbReference>
<dbReference type="Proteomes" id="UP001595973">
    <property type="component" value="Unassembled WGS sequence"/>
</dbReference>
<comment type="caution">
    <text evidence="1">The sequence shown here is derived from an EMBL/GenBank/DDBJ whole genome shotgun (WGS) entry which is preliminary data.</text>
</comment>
<keyword evidence="2" id="KW-1185">Reference proteome</keyword>
<gene>
    <name evidence="1" type="ORF">ACFO5X_10225</name>
</gene>
<dbReference type="RefSeq" id="WP_380717323.1">
    <property type="nucleotide sequence ID" value="NZ_JBHSGI010000007.1"/>
</dbReference>
<evidence type="ECO:0000313" key="1">
    <source>
        <dbReference type="EMBL" id="MFC4668930.1"/>
    </source>
</evidence>
<protein>
    <submittedName>
        <fullName evidence="1">Uncharacterized protein</fullName>
    </submittedName>
</protein>
<accession>A0ABV9KG46</accession>
<reference evidence="2" key="1">
    <citation type="journal article" date="2019" name="Int. J. Syst. Evol. Microbiol.">
        <title>The Global Catalogue of Microorganisms (GCM) 10K type strain sequencing project: providing services to taxonomists for standard genome sequencing and annotation.</title>
        <authorList>
            <consortium name="The Broad Institute Genomics Platform"/>
            <consortium name="The Broad Institute Genome Sequencing Center for Infectious Disease"/>
            <person name="Wu L."/>
            <person name="Ma J."/>
        </authorList>
    </citation>
    <scope>NUCLEOTIDE SEQUENCE [LARGE SCALE GENOMIC DNA]</scope>
    <source>
        <strain evidence="2">CGMCC 4.7283</strain>
    </source>
</reference>
<organism evidence="1 2">
    <name type="scientific">Seohaeicola nanhaiensis</name>
    <dbReference type="NCBI Taxonomy" id="1387282"/>
    <lineage>
        <taxon>Bacteria</taxon>
        <taxon>Pseudomonadati</taxon>
        <taxon>Pseudomonadota</taxon>
        <taxon>Alphaproteobacteria</taxon>
        <taxon>Rhodobacterales</taxon>
        <taxon>Roseobacteraceae</taxon>
        <taxon>Seohaeicola</taxon>
    </lineage>
</organism>
<proteinExistence type="predicted"/>